<evidence type="ECO:0000256" key="9">
    <source>
        <dbReference type="ARBA" id="ARBA00022833"/>
    </source>
</evidence>
<evidence type="ECO:0000256" key="4">
    <source>
        <dbReference type="ARBA" id="ARBA00022475"/>
    </source>
</evidence>
<comment type="subcellular location">
    <subcellularLocation>
        <location evidence="2">Cell membrane</location>
        <topology evidence="2">Multi-pass membrane protein</topology>
    </subcellularLocation>
</comment>
<dbReference type="GO" id="GO:0008237">
    <property type="term" value="F:metallopeptidase activity"/>
    <property type="evidence" value="ECO:0007669"/>
    <property type="project" value="UniProtKB-KW"/>
</dbReference>
<keyword evidence="5 15" id="KW-0645">Protease</keyword>
<dbReference type="InterPro" id="IPR044537">
    <property type="entry name" value="Rip2-like"/>
</dbReference>
<evidence type="ECO:0000259" key="14">
    <source>
        <dbReference type="Pfam" id="PF02163"/>
    </source>
</evidence>
<evidence type="ECO:0000256" key="11">
    <source>
        <dbReference type="ARBA" id="ARBA00023049"/>
    </source>
</evidence>
<comment type="cofactor">
    <cofactor evidence="1">
        <name>Zn(2+)</name>
        <dbReference type="ChEBI" id="CHEBI:29105"/>
    </cofactor>
</comment>
<feature type="transmembrane region" description="Helical" evidence="13">
    <location>
        <begin position="84"/>
        <end position="109"/>
    </location>
</feature>
<keyword evidence="4" id="KW-1003">Cell membrane</keyword>
<keyword evidence="12 13" id="KW-0472">Membrane</keyword>
<dbReference type="PANTHER" id="PTHR35864">
    <property type="entry name" value="ZINC METALLOPROTEASE MJ0611-RELATED"/>
    <property type="match status" value="1"/>
</dbReference>
<dbReference type="GO" id="GO:0006508">
    <property type="term" value="P:proteolysis"/>
    <property type="evidence" value="ECO:0007669"/>
    <property type="project" value="UniProtKB-KW"/>
</dbReference>
<feature type="domain" description="Peptidase M50" evidence="14">
    <location>
        <begin position="114"/>
        <end position="173"/>
    </location>
</feature>
<accession>A0A1M5XMZ9</accession>
<evidence type="ECO:0000313" key="16">
    <source>
        <dbReference type="Proteomes" id="UP000184389"/>
    </source>
</evidence>
<dbReference type="GO" id="GO:0046872">
    <property type="term" value="F:metal ion binding"/>
    <property type="evidence" value="ECO:0007669"/>
    <property type="project" value="UniProtKB-KW"/>
</dbReference>
<evidence type="ECO:0000256" key="12">
    <source>
        <dbReference type="ARBA" id="ARBA00023136"/>
    </source>
</evidence>
<dbReference type="STRING" id="1123281.SAMN02745180_01760"/>
<keyword evidence="10 13" id="KW-1133">Transmembrane helix</keyword>
<protein>
    <submittedName>
        <fullName evidence="15">Zn-dependent protease (Includes SpoIVFB)</fullName>
    </submittedName>
</protein>
<evidence type="ECO:0000313" key="15">
    <source>
        <dbReference type="EMBL" id="SHI01207.1"/>
    </source>
</evidence>
<dbReference type="InterPro" id="IPR008915">
    <property type="entry name" value="Peptidase_M50"/>
</dbReference>
<keyword evidence="7" id="KW-0479">Metal-binding</keyword>
<evidence type="ECO:0000256" key="8">
    <source>
        <dbReference type="ARBA" id="ARBA00022801"/>
    </source>
</evidence>
<comment type="similarity">
    <text evidence="3">Belongs to the peptidase M50B family.</text>
</comment>
<evidence type="ECO:0000256" key="1">
    <source>
        <dbReference type="ARBA" id="ARBA00001947"/>
    </source>
</evidence>
<gene>
    <name evidence="15" type="ORF">SAMN02745180_01760</name>
</gene>
<keyword evidence="11" id="KW-0482">Metalloprotease</keyword>
<dbReference type="GO" id="GO:0005886">
    <property type="term" value="C:plasma membrane"/>
    <property type="evidence" value="ECO:0007669"/>
    <property type="project" value="UniProtKB-SubCell"/>
</dbReference>
<evidence type="ECO:0000256" key="2">
    <source>
        <dbReference type="ARBA" id="ARBA00004651"/>
    </source>
</evidence>
<dbReference type="AlphaFoldDB" id="A0A1M5XMZ9"/>
<organism evidence="15 16">
    <name type="scientific">Sporanaerobacter acetigenes DSM 13106</name>
    <dbReference type="NCBI Taxonomy" id="1123281"/>
    <lineage>
        <taxon>Bacteria</taxon>
        <taxon>Bacillati</taxon>
        <taxon>Bacillota</taxon>
        <taxon>Tissierellia</taxon>
        <taxon>Tissierellales</taxon>
        <taxon>Sporanaerobacteraceae</taxon>
        <taxon>Sporanaerobacter</taxon>
    </lineage>
</organism>
<feature type="transmembrane region" description="Helical" evidence="13">
    <location>
        <begin position="163"/>
        <end position="181"/>
    </location>
</feature>
<evidence type="ECO:0000256" key="5">
    <source>
        <dbReference type="ARBA" id="ARBA00022670"/>
    </source>
</evidence>
<name>A0A1M5XMZ9_9FIRM</name>
<dbReference type="OrthoDB" id="9800627at2"/>
<dbReference type="Proteomes" id="UP000184389">
    <property type="component" value="Unassembled WGS sequence"/>
</dbReference>
<keyword evidence="8" id="KW-0378">Hydrolase</keyword>
<evidence type="ECO:0000256" key="10">
    <source>
        <dbReference type="ARBA" id="ARBA00022989"/>
    </source>
</evidence>
<keyword evidence="16" id="KW-1185">Reference proteome</keyword>
<evidence type="ECO:0000256" key="6">
    <source>
        <dbReference type="ARBA" id="ARBA00022692"/>
    </source>
</evidence>
<keyword evidence="6 13" id="KW-0812">Transmembrane</keyword>
<dbReference type="CDD" id="cd06158">
    <property type="entry name" value="S2P-M50_like_1"/>
    <property type="match status" value="1"/>
</dbReference>
<dbReference type="PANTHER" id="PTHR35864:SF1">
    <property type="entry name" value="ZINC METALLOPROTEASE YWHC-RELATED"/>
    <property type="match status" value="1"/>
</dbReference>
<reference evidence="15 16" key="1">
    <citation type="submission" date="2016-11" db="EMBL/GenBank/DDBJ databases">
        <authorList>
            <person name="Jaros S."/>
            <person name="Januszkiewicz K."/>
            <person name="Wedrychowicz H."/>
        </authorList>
    </citation>
    <scope>NUCLEOTIDE SEQUENCE [LARGE SCALE GENOMIC DNA]</scope>
    <source>
        <strain evidence="15 16">DSM 13106</strain>
    </source>
</reference>
<keyword evidence="9" id="KW-0862">Zinc</keyword>
<evidence type="ECO:0000256" key="13">
    <source>
        <dbReference type="SAM" id="Phobius"/>
    </source>
</evidence>
<proteinExistence type="inferred from homology"/>
<dbReference type="EMBL" id="FQXR01000007">
    <property type="protein sequence ID" value="SHI01207.1"/>
    <property type="molecule type" value="Genomic_DNA"/>
</dbReference>
<sequence length="197" mass="22281">MLYDKLISLPGLFIAIIFHEVAHGYTAYKLGDPTAKEAGRLTLNPLKHIDIVGFICMLVFRFGWAKPVPINPNYFKNRKRDTILVSLAGPLTNFLIAIISALIISIGFIKNDIVMESLVITLWYNTMLGVFNLLPFPPLDGSKIVASLLPVKYEYMFYKYEKYLYLVLVILIVTNTIDKILGPLINMSLKLLLKIVS</sequence>
<feature type="transmembrane region" description="Helical" evidence="13">
    <location>
        <begin position="48"/>
        <end position="64"/>
    </location>
</feature>
<evidence type="ECO:0000256" key="7">
    <source>
        <dbReference type="ARBA" id="ARBA00022723"/>
    </source>
</evidence>
<dbReference type="RefSeq" id="WP_072744426.1">
    <property type="nucleotide sequence ID" value="NZ_FQXR01000007.1"/>
</dbReference>
<evidence type="ECO:0000256" key="3">
    <source>
        <dbReference type="ARBA" id="ARBA00007931"/>
    </source>
</evidence>
<dbReference type="Pfam" id="PF02163">
    <property type="entry name" value="Peptidase_M50"/>
    <property type="match status" value="1"/>
</dbReference>
<dbReference type="InterPro" id="IPR052348">
    <property type="entry name" value="Metallopeptidase_M50B"/>
</dbReference>